<protein>
    <submittedName>
        <fullName evidence="2">HXXEE domain-containing protein</fullName>
    </submittedName>
</protein>
<dbReference type="OrthoDB" id="7563382at2"/>
<dbReference type="KEGG" id="rdi:CMV14_07890"/>
<dbReference type="AlphaFoldDB" id="A0A2A4FT79"/>
<reference evidence="2 3" key="1">
    <citation type="submission" date="2017-09" db="EMBL/GenBank/DDBJ databases">
        <title>The Catabolism of 3,6-Dichlorosalicylic acid is Initiated by the Cytochrome P450 Monooxygenase DsmABC in Rhizorhabdus dicambivorans Ndbn-20.</title>
        <authorList>
            <person name="Na L."/>
        </authorList>
    </citation>
    <scope>NUCLEOTIDE SEQUENCE [LARGE SCALE GENOMIC DNA]</scope>
    <source>
        <strain evidence="2 3">Ndbn-20m</strain>
    </source>
</reference>
<accession>A0A2A4FT79</accession>
<name>A0A2A4FT79_9SPHN</name>
<evidence type="ECO:0000256" key="1">
    <source>
        <dbReference type="SAM" id="Phobius"/>
    </source>
</evidence>
<evidence type="ECO:0000313" key="3">
    <source>
        <dbReference type="Proteomes" id="UP000218934"/>
    </source>
</evidence>
<organism evidence="2 3">
    <name type="scientific">Rhizorhabdus dicambivorans</name>
    <dbReference type="NCBI Taxonomy" id="1850238"/>
    <lineage>
        <taxon>Bacteria</taxon>
        <taxon>Pseudomonadati</taxon>
        <taxon>Pseudomonadota</taxon>
        <taxon>Alphaproteobacteria</taxon>
        <taxon>Sphingomonadales</taxon>
        <taxon>Sphingomonadaceae</taxon>
        <taxon>Rhizorhabdus</taxon>
    </lineage>
</organism>
<feature type="transmembrane region" description="Helical" evidence="1">
    <location>
        <begin position="42"/>
        <end position="64"/>
    </location>
</feature>
<keyword evidence="1" id="KW-1133">Transmembrane helix</keyword>
<evidence type="ECO:0000313" key="2">
    <source>
        <dbReference type="EMBL" id="PCE40906.1"/>
    </source>
</evidence>
<dbReference type="EMBL" id="NWUF01000021">
    <property type="protein sequence ID" value="PCE40906.1"/>
    <property type="molecule type" value="Genomic_DNA"/>
</dbReference>
<feature type="transmembrane region" description="Helical" evidence="1">
    <location>
        <begin position="71"/>
        <end position="92"/>
    </location>
</feature>
<gene>
    <name evidence="2" type="ORF">COO09_17900</name>
</gene>
<keyword evidence="1" id="KW-0812">Transmembrane</keyword>
<keyword evidence="3" id="KW-1185">Reference proteome</keyword>
<dbReference type="RefSeq" id="WP_066966410.1">
    <property type="nucleotide sequence ID" value="NZ_CP023449.1"/>
</dbReference>
<feature type="transmembrane region" description="Helical" evidence="1">
    <location>
        <begin position="104"/>
        <end position="124"/>
    </location>
</feature>
<proteinExistence type="predicted"/>
<feature type="transmembrane region" description="Helical" evidence="1">
    <location>
        <begin position="136"/>
        <end position="156"/>
    </location>
</feature>
<dbReference type="Pfam" id="PF13787">
    <property type="entry name" value="HXXEE"/>
    <property type="match status" value="1"/>
</dbReference>
<dbReference type="InterPro" id="IPR025671">
    <property type="entry name" value="HXXEE"/>
</dbReference>
<dbReference type="Proteomes" id="UP000218934">
    <property type="component" value="Unassembled WGS sequence"/>
</dbReference>
<comment type="caution">
    <text evidence="2">The sequence shown here is derived from an EMBL/GenBank/DDBJ whole genome shotgun (WGS) entry which is preliminary data.</text>
</comment>
<keyword evidence="1" id="KW-0472">Membrane</keyword>
<sequence>MTISFYRLIWLLPVAFALHLVEEYCTGYPAYAAAVTGHPMALPMFLGPNILFVAIMALLTWWAAKTRKPAAMFWLLAWAAGNQFWNFVYHLIAVPAHDRHSPGLITGALIYLPLSLAIWQAALAERQIGCKALAGAIAIGGAFMALVAAVGIYHVGGV</sequence>